<keyword evidence="2" id="KW-1185">Reference proteome</keyword>
<comment type="caution">
    <text evidence="1">The sequence shown here is derived from an EMBL/GenBank/DDBJ whole genome shotgun (WGS) entry which is preliminary data.</text>
</comment>
<evidence type="ECO:0000313" key="2">
    <source>
        <dbReference type="Proteomes" id="UP000003781"/>
    </source>
</evidence>
<dbReference type="EMBL" id="AAXW01000050">
    <property type="protein sequence ID" value="EAZ89219.1"/>
    <property type="molecule type" value="Genomic_DNA"/>
</dbReference>
<dbReference type="RefSeq" id="WP_008277662.1">
    <property type="nucleotide sequence ID" value="NZ_AAXW01000050.1"/>
</dbReference>
<dbReference type="Proteomes" id="UP000003781">
    <property type="component" value="Unassembled WGS sequence"/>
</dbReference>
<gene>
    <name evidence="1" type="ORF">CY0110_06699</name>
</gene>
<dbReference type="AlphaFoldDB" id="A3IWA6"/>
<accession>A3IWA6</accession>
<sequence length="68" mass="7655">MNFESNNSNDGTQVIVAILNDDTGTWNYLTFDTREEARQAINKARNEGKAAVFYKDENSDDNSVPPEL</sequence>
<protein>
    <submittedName>
        <fullName evidence="1">Uncharacterized protein</fullName>
    </submittedName>
</protein>
<name>A3IWA6_9CHRO</name>
<proteinExistence type="predicted"/>
<reference evidence="1 2" key="1">
    <citation type="submission" date="2007-03" db="EMBL/GenBank/DDBJ databases">
        <authorList>
            <person name="Stal L."/>
            <person name="Ferriera S."/>
            <person name="Johnson J."/>
            <person name="Kravitz S."/>
            <person name="Beeson K."/>
            <person name="Sutton G."/>
            <person name="Rogers Y.-H."/>
            <person name="Friedman R."/>
            <person name="Frazier M."/>
            <person name="Venter J.C."/>
        </authorList>
    </citation>
    <scope>NUCLEOTIDE SEQUENCE [LARGE SCALE GENOMIC DNA]</scope>
    <source>
        <strain evidence="1 2">CCY0110</strain>
    </source>
</reference>
<dbReference type="OrthoDB" id="583492at2"/>
<organism evidence="1 2">
    <name type="scientific">Crocosphaera chwakensis CCY0110</name>
    <dbReference type="NCBI Taxonomy" id="391612"/>
    <lineage>
        <taxon>Bacteria</taxon>
        <taxon>Bacillati</taxon>
        <taxon>Cyanobacteriota</taxon>
        <taxon>Cyanophyceae</taxon>
        <taxon>Oscillatoriophycideae</taxon>
        <taxon>Chroococcales</taxon>
        <taxon>Aphanothecaceae</taxon>
        <taxon>Crocosphaera</taxon>
        <taxon>Crocosphaera chwakensis</taxon>
    </lineage>
</organism>
<evidence type="ECO:0000313" key="1">
    <source>
        <dbReference type="EMBL" id="EAZ89219.1"/>
    </source>
</evidence>
<dbReference type="eggNOG" id="ENOG502ZS5I">
    <property type="taxonomic scope" value="Bacteria"/>
</dbReference>